<gene>
    <name evidence="2" type="ORF">ACFONP_07380</name>
</gene>
<dbReference type="SUPFAM" id="SSF100950">
    <property type="entry name" value="NagB/RpiA/CoA transferase-like"/>
    <property type="match status" value="1"/>
</dbReference>
<organism evidence="2 3">
    <name type="scientific">Parvularcula lutaonensis</name>
    <dbReference type="NCBI Taxonomy" id="491923"/>
    <lineage>
        <taxon>Bacteria</taxon>
        <taxon>Pseudomonadati</taxon>
        <taxon>Pseudomonadota</taxon>
        <taxon>Alphaproteobacteria</taxon>
        <taxon>Parvularculales</taxon>
        <taxon>Parvularculaceae</taxon>
        <taxon>Parvularcula</taxon>
    </lineage>
</organism>
<dbReference type="Gene3D" id="3.40.1080.10">
    <property type="entry name" value="Glutaconate Coenzyme A-transferase"/>
    <property type="match status" value="1"/>
</dbReference>
<comment type="caution">
    <text evidence="2">The sequence shown here is derived from an EMBL/GenBank/DDBJ whole genome shotgun (WGS) entry which is preliminary data.</text>
</comment>
<sequence>MTDGNLLEELRRFRSRLPPRARVYVAGCAGEPLALAEAFRHEPALAEGLTFFGIWIPGVNVTDWASLAPGARAESIFVTPATRESFANRKTAFRPLSYTQACQWLARTPCDGAFVMTSEELSGDPGTVSLGVACDFSQIILEREDVPVMGIINRQMPAPGRSPSVSKARFSHEVQSDYPLINVPPTDLPEKFEAIGKHVAMLIESRDTLQLGLGSVQQAVLEALTDHRDLKIHSGMVSDPILNLMDTGAISSEDGSITTGVAIGSSQLYEAAGREPQFRFEPVTNTHALATLSAIPRFKAVNSAIEVDLFGQVNAEFLSGRQVSGTGGLVDFLRGAATSPGGRGIIALASSARNGTISRIVPHLARSAVSVARGDVETVVTEHGVADLRHATDIERAERLIAIAAPEHRPSLEQAWAEIERIL</sequence>
<reference evidence="3" key="1">
    <citation type="journal article" date="2019" name="Int. J. Syst. Evol. Microbiol.">
        <title>The Global Catalogue of Microorganisms (GCM) 10K type strain sequencing project: providing services to taxonomists for standard genome sequencing and annotation.</title>
        <authorList>
            <consortium name="The Broad Institute Genomics Platform"/>
            <consortium name="The Broad Institute Genome Sequencing Center for Infectious Disease"/>
            <person name="Wu L."/>
            <person name="Ma J."/>
        </authorList>
    </citation>
    <scope>NUCLEOTIDE SEQUENCE [LARGE SCALE GENOMIC DNA]</scope>
    <source>
        <strain evidence="3">KCTC 22245</strain>
    </source>
</reference>
<dbReference type="Proteomes" id="UP001595607">
    <property type="component" value="Unassembled WGS sequence"/>
</dbReference>
<dbReference type="Gene3D" id="3.30.750.70">
    <property type="entry name" value="4-hydroxybutyrate coenzyme like domains"/>
    <property type="match status" value="1"/>
</dbReference>
<dbReference type="PANTHER" id="PTHR21432">
    <property type="entry name" value="ACETYL-COA HYDROLASE-RELATED"/>
    <property type="match status" value="1"/>
</dbReference>
<dbReference type="EMBL" id="JBHRVA010000002">
    <property type="protein sequence ID" value="MFC3302551.1"/>
    <property type="molecule type" value="Genomic_DNA"/>
</dbReference>
<name>A0ABV7MAT5_9PROT</name>
<dbReference type="Pfam" id="PF13336">
    <property type="entry name" value="AcetylCoA_hyd_C"/>
    <property type="match status" value="1"/>
</dbReference>
<dbReference type="Gene3D" id="3.40.1080.20">
    <property type="entry name" value="Acetyl-CoA hydrolase/transferase C-terminal domain"/>
    <property type="match status" value="1"/>
</dbReference>
<dbReference type="InterPro" id="IPR026888">
    <property type="entry name" value="AcetylCoA_hyd_C"/>
</dbReference>
<dbReference type="InterPro" id="IPR037171">
    <property type="entry name" value="NagB/RpiA_transferase-like"/>
</dbReference>
<keyword evidence="3" id="KW-1185">Reference proteome</keyword>
<evidence type="ECO:0000259" key="1">
    <source>
        <dbReference type="Pfam" id="PF13336"/>
    </source>
</evidence>
<dbReference type="InterPro" id="IPR046433">
    <property type="entry name" value="ActCoA_hydro"/>
</dbReference>
<proteinExistence type="predicted"/>
<keyword evidence="2" id="KW-0378">Hydrolase</keyword>
<evidence type="ECO:0000313" key="3">
    <source>
        <dbReference type="Proteomes" id="UP001595607"/>
    </source>
</evidence>
<dbReference type="PANTHER" id="PTHR21432:SF20">
    <property type="entry name" value="ACETYL-COA HYDROLASE"/>
    <property type="match status" value="1"/>
</dbReference>
<feature type="domain" description="Acetyl-CoA hydrolase/transferase C-terminal" evidence="1">
    <location>
        <begin position="264"/>
        <end position="414"/>
    </location>
</feature>
<dbReference type="InterPro" id="IPR038460">
    <property type="entry name" value="AcetylCoA_hyd_C_sf"/>
</dbReference>
<evidence type="ECO:0000313" key="2">
    <source>
        <dbReference type="EMBL" id="MFC3302551.1"/>
    </source>
</evidence>
<protein>
    <submittedName>
        <fullName evidence="2">Acetyl-CoA hydrolase/transferase family protein</fullName>
    </submittedName>
</protein>
<accession>A0ABV7MAT5</accession>
<dbReference type="GO" id="GO:0016787">
    <property type="term" value="F:hydrolase activity"/>
    <property type="evidence" value="ECO:0007669"/>
    <property type="project" value="UniProtKB-KW"/>
</dbReference>
<dbReference type="RefSeq" id="WP_378992701.1">
    <property type="nucleotide sequence ID" value="NZ_JBHRVA010000002.1"/>
</dbReference>